<organism evidence="5 6">
    <name type="scientific">Gonium pectorale</name>
    <name type="common">Green alga</name>
    <dbReference type="NCBI Taxonomy" id="33097"/>
    <lineage>
        <taxon>Eukaryota</taxon>
        <taxon>Viridiplantae</taxon>
        <taxon>Chlorophyta</taxon>
        <taxon>core chlorophytes</taxon>
        <taxon>Chlorophyceae</taxon>
        <taxon>CS clade</taxon>
        <taxon>Chlamydomonadales</taxon>
        <taxon>Volvocaceae</taxon>
        <taxon>Gonium</taxon>
    </lineage>
</organism>
<dbReference type="PANTHER" id="PTHR19957:SF285">
    <property type="entry name" value="SYNTAXIN-51-RELATED"/>
    <property type="match status" value="1"/>
</dbReference>
<dbReference type="AlphaFoldDB" id="A0A150FWN7"/>
<evidence type="ECO:0000313" key="6">
    <source>
        <dbReference type="Proteomes" id="UP000075714"/>
    </source>
</evidence>
<dbReference type="Proteomes" id="UP000075714">
    <property type="component" value="Unassembled WGS sequence"/>
</dbReference>
<sequence length="280" mass="31234">MPAREPQEDARRSGVERYRGDATGCIGGSVPEDGRKGFRLDIDGWTKEFEEAKQLAQARAGPKGPKETLQLIQERNSRHAGGGPEASRLSAAARKKLGTLGVQLDRLLRWLDSSDADSLSESEKNRRRDQIYDLRNRREQMQLSIKRSHGQADRDALFGGAASSSGPLPPRETEATAPLDNRGLLQLQRDVMRRQDEELEAMEKTHIALAIGEEVDLQTRLLDDLADDVDVSHSRLRAATQRVKQVLKQSSNWRLGTCVFLLIVTLVVVIILTVKLSRLL</sequence>
<keyword evidence="1" id="KW-0653">Protein transport</keyword>
<dbReference type="Pfam" id="PF05739">
    <property type="entry name" value="SNARE"/>
    <property type="match status" value="1"/>
</dbReference>
<dbReference type="SMART" id="SM00397">
    <property type="entry name" value="t_SNARE"/>
    <property type="match status" value="1"/>
</dbReference>
<evidence type="ECO:0000256" key="3">
    <source>
        <dbReference type="SAM" id="Phobius"/>
    </source>
</evidence>
<keyword evidence="3" id="KW-1133">Transmembrane helix</keyword>
<reference evidence="6" key="1">
    <citation type="journal article" date="2016" name="Nat. Commun.">
        <title>The Gonium pectorale genome demonstrates co-option of cell cycle regulation during the evolution of multicellularity.</title>
        <authorList>
            <person name="Hanschen E.R."/>
            <person name="Marriage T.N."/>
            <person name="Ferris P.J."/>
            <person name="Hamaji T."/>
            <person name="Toyoda A."/>
            <person name="Fujiyama A."/>
            <person name="Neme R."/>
            <person name="Noguchi H."/>
            <person name="Minakuchi Y."/>
            <person name="Suzuki M."/>
            <person name="Kawai-Toyooka H."/>
            <person name="Smith D.R."/>
            <person name="Sparks H."/>
            <person name="Anderson J."/>
            <person name="Bakaric R."/>
            <person name="Luria V."/>
            <person name="Karger A."/>
            <person name="Kirschner M.W."/>
            <person name="Durand P.M."/>
            <person name="Michod R.E."/>
            <person name="Nozaki H."/>
            <person name="Olson B.J."/>
        </authorList>
    </citation>
    <scope>NUCLEOTIDE SEQUENCE [LARGE SCALE GENOMIC DNA]</scope>
    <source>
        <strain evidence="6">NIES-2863</strain>
    </source>
</reference>
<gene>
    <name evidence="5" type="ORF">GPECTOR_222g484</name>
</gene>
<feature type="region of interest" description="Disordered" evidence="2">
    <location>
        <begin position="144"/>
        <end position="180"/>
    </location>
</feature>
<feature type="region of interest" description="Disordered" evidence="2">
    <location>
        <begin position="1"/>
        <end position="33"/>
    </location>
</feature>
<evidence type="ECO:0000259" key="4">
    <source>
        <dbReference type="PROSITE" id="PS50192"/>
    </source>
</evidence>
<dbReference type="STRING" id="33097.A0A150FWN7"/>
<dbReference type="GO" id="GO:0048278">
    <property type="term" value="P:vesicle docking"/>
    <property type="evidence" value="ECO:0007669"/>
    <property type="project" value="TreeGrafter"/>
</dbReference>
<feature type="domain" description="T-SNARE coiled-coil homology" evidence="4">
    <location>
        <begin position="206"/>
        <end position="246"/>
    </location>
</feature>
<evidence type="ECO:0000256" key="1">
    <source>
        <dbReference type="ARBA" id="ARBA00022927"/>
    </source>
</evidence>
<dbReference type="GO" id="GO:0006906">
    <property type="term" value="P:vesicle fusion"/>
    <property type="evidence" value="ECO:0007669"/>
    <property type="project" value="TreeGrafter"/>
</dbReference>
<dbReference type="EMBL" id="LSYV01000221">
    <property type="protein sequence ID" value="KXZ42016.1"/>
    <property type="molecule type" value="Genomic_DNA"/>
</dbReference>
<dbReference type="InterPro" id="IPR045242">
    <property type="entry name" value="Syntaxin"/>
</dbReference>
<dbReference type="CDD" id="cd15841">
    <property type="entry name" value="SNARE_Qc"/>
    <property type="match status" value="1"/>
</dbReference>
<dbReference type="GO" id="GO:0005484">
    <property type="term" value="F:SNAP receptor activity"/>
    <property type="evidence" value="ECO:0007669"/>
    <property type="project" value="TreeGrafter"/>
</dbReference>
<proteinExistence type="predicted"/>
<feature type="compositionally biased region" description="Basic and acidic residues" evidence="2">
    <location>
        <begin position="1"/>
        <end position="20"/>
    </location>
</feature>
<feature type="region of interest" description="Disordered" evidence="2">
    <location>
        <begin position="116"/>
        <end position="135"/>
    </location>
</feature>
<protein>
    <submittedName>
        <fullName evidence="5">SYP5 protein</fullName>
    </submittedName>
</protein>
<keyword evidence="6" id="KW-1185">Reference proteome</keyword>
<comment type="caution">
    <text evidence="5">The sequence shown here is derived from an EMBL/GenBank/DDBJ whole genome shotgun (WGS) entry which is preliminary data.</text>
</comment>
<dbReference type="PANTHER" id="PTHR19957">
    <property type="entry name" value="SYNTAXIN"/>
    <property type="match status" value="1"/>
</dbReference>
<dbReference type="OrthoDB" id="428895at2759"/>
<keyword evidence="3" id="KW-0812">Transmembrane</keyword>
<keyword evidence="3" id="KW-0472">Membrane</keyword>
<keyword evidence="1" id="KW-0813">Transport</keyword>
<dbReference type="InterPro" id="IPR000727">
    <property type="entry name" value="T_SNARE_dom"/>
</dbReference>
<dbReference type="GO" id="GO:0006886">
    <property type="term" value="P:intracellular protein transport"/>
    <property type="evidence" value="ECO:0007669"/>
    <property type="project" value="TreeGrafter"/>
</dbReference>
<evidence type="ECO:0000256" key="2">
    <source>
        <dbReference type="SAM" id="MobiDB-lite"/>
    </source>
</evidence>
<dbReference type="GO" id="GO:0012505">
    <property type="term" value="C:endomembrane system"/>
    <property type="evidence" value="ECO:0007669"/>
    <property type="project" value="TreeGrafter"/>
</dbReference>
<evidence type="ECO:0000313" key="5">
    <source>
        <dbReference type="EMBL" id="KXZ42016.1"/>
    </source>
</evidence>
<feature type="transmembrane region" description="Helical" evidence="3">
    <location>
        <begin position="253"/>
        <end position="274"/>
    </location>
</feature>
<dbReference type="PROSITE" id="PS50192">
    <property type="entry name" value="T_SNARE"/>
    <property type="match status" value="1"/>
</dbReference>
<dbReference type="GO" id="GO:0031201">
    <property type="term" value="C:SNARE complex"/>
    <property type="evidence" value="ECO:0007669"/>
    <property type="project" value="TreeGrafter"/>
</dbReference>
<dbReference type="GO" id="GO:0000149">
    <property type="term" value="F:SNARE binding"/>
    <property type="evidence" value="ECO:0007669"/>
    <property type="project" value="TreeGrafter"/>
</dbReference>
<dbReference type="Gene3D" id="1.20.5.110">
    <property type="match status" value="1"/>
</dbReference>
<feature type="compositionally biased region" description="Basic and acidic residues" evidence="2">
    <location>
        <begin position="121"/>
        <end position="135"/>
    </location>
</feature>
<accession>A0A150FWN7</accession>
<name>A0A150FWN7_GONPE</name>
<dbReference type="SUPFAM" id="SSF58038">
    <property type="entry name" value="SNARE fusion complex"/>
    <property type="match status" value="1"/>
</dbReference>